<sequence length="641" mass="69893">MTKRELPVQQLLILSICRFAEPISLTSIFPYLPEYIESFGIPKDEVGRWTGITSAIYSLSQCVTAIPWGRISDRIGRKPVILMGLVNTMITSLLWGFSGSLPMALVARALAGAGNGNVGILRTVVAELVPYKELQPRAFSIMPLVYNIGTVFGPMIGGALANPLHRQYGDPPSDAFLARYPYSIPNIVSATLFLIGIATGVLFLHETLASRRNSYDWGLALGERVTQFFKDLWHRSRGGETEPLLKHGTGFSSRQSTNLENRYNAQNGEHVQEPNPPWKEVLTTQSIINLIAYTLLAMHSIAYDQLLSVFMHHPVQDVNDPEFQPPFKFAGGFGINSDRIGPYFTLYGIACMLYQFLIFPPVARRYGVLRCFRICSLIFPIVYFISPFATLMPTPLGKQIVLFIFWLFKGLANTFAFPCSTILLTNSATSVLILGTLNGIATTVSAVGRSLGPSSAGSLFTWGVENGYIITPFWYLSAVTVVSAIPTFFLIEGAGFGDDASTTEDDEVGFDADADEEEEDLERWPGSSYDSSGSDDEEATEALGPLLSRESTMSAGGFWRQTGSPVPSSVVASSVVSEEEIDEMESGVVSRRGSSLPGRRGGRTLRRRSSVPIGMGVGFRRMSSNLGQTRSGYGTGSSLGG</sequence>
<feature type="transmembrane region" description="Helical" evidence="7">
    <location>
        <begin position="431"/>
        <end position="452"/>
    </location>
</feature>
<dbReference type="PROSITE" id="PS50850">
    <property type="entry name" value="MFS"/>
    <property type="match status" value="1"/>
</dbReference>
<dbReference type="GO" id="GO:0016020">
    <property type="term" value="C:membrane"/>
    <property type="evidence" value="ECO:0007669"/>
    <property type="project" value="UniProtKB-SubCell"/>
</dbReference>
<reference evidence="11" key="2">
    <citation type="submission" date="2020-04" db="EMBL/GenBank/DDBJ databases">
        <authorList>
            <consortium name="NCBI Genome Project"/>
        </authorList>
    </citation>
    <scope>NUCLEOTIDE SEQUENCE</scope>
    <source>
        <strain evidence="11">CBS 781.70</strain>
    </source>
</reference>
<keyword evidence="5 7" id="KW-0472">Membrane</keyword>
<evidence type="ECO:0000313" key="9">
    <source>
        <dbReference type="EMBL" id="KAF1810809.1"/>
    </source>
</evidence>
<evidence type="ECO:0000256" key="2">
    <source>
        <dbReference type="ARBA" id="ARBA00022448"/>
    </source>
</evidence>
<dbReference type="InterPro" id="IPR001958">
    <property type="entry name" value="Tet-R_TetA/multi-R_MdtG-like"/>
</dbReference>
<keyword evidence="2" id="KW-0813">Transport</keyword>
<keyword evidence="3 7" id="KW-0812">Transmembrane</keyword>
<evidence type="ECO:0000256" key="1">
    <source>
        <dbReference type="ARBA" id="ARBA00004141"/>
    </source>
</evidence>
<evidence type="ECO:0000313" key="11">
    <source>
        <dbReference type="RefSeq" id="XP_033532440.1"/>
    </source>
</evidence>
<dbReference type="EMBL" id="ML975164">
    <property type="protein sequence ID" value="KAF1810809.1"/>
    <property type="molecule type" value="Genomic_DNA"/>
</dbReference>
<dbReference type="PANTHER" id="PTHR23504:SF8">
    <property type="entry name" value="TRANSPORTER, PUTATIVE (AFU_ORTHOLOGUE AFUA_1G03730)-RELATED"/>
    <property type="match status" value="1"/>
</dbReference>
<feature type="transmembrane region" description="Helical" evidence="7">
    <location>
        <begin position="340"/>
        <end position="359"/>
    </location>
</feature>
<reference evidence="9 11" key="1">
    <citation type="submission" date="2020-01" db="EMBL/GenBank/DDBJ databases">
        <authorList>
            <consortium name="DOE Joint Genome Institute"/>
            <person name="Haridas S."/>
            <person name="Albert R."/>
            <person name="Binder M."/>
            <person name="Bloem J."/>
            <person name="Labutti K."/>
            <person name="Salamov A."/>
            <person name="Andreopoulos B."/>
            <person name="Baker S.E."/>
            <person name="Barry K."/>
            <person name="Bills G."/>
            <person name="Bluhm B.H."/>
            <person name="Cannon C."/>
            <person name="Castanera R."/>
            <person name="Culley D.E."/>
            <person name="Daum C."/>
            <person name="Ezra D."/>
            <person name="Gonzalez J.B."/>
            <person name="Henrissat B."/>
            <person name="Kuo A."/>
            <person name="Liang C."/>
            <person name="Lipzen A."/>
            <person name="Lutzoni F."/>
            <person name="Magnuson J."/>
            <person name="Mondo S."/>
            <person name="Nolan M."/>
            <person name="Ohm R."/>
            <person name="Pangilinan J."/>
            <person name="Park H.-J."/>
            <person name="Ramirez L."/>
            <person name="Alfaro M."/>
            <person name="Sun H."/>
            <person name="Tritt A."/>
            <person name="Yoshinaga Y."/>
            <person name="Zwiers L.-H."/>
            <person name="Turgeon B.G."/>
            <person name="Goodwin S.B."/>
            <person name="Spatafora J.W."/>
            <person name="Crous P.W."/>
            <person name="Grigoriev I.V."/>
        </authorList>
    </citation>
    <scope>NUCLEOTIDE SEQUENCE</scope>
    <source>
        <strain evidence="9 11">CBS 781.70</strain>
    </source>
</reference>
<dbReference type="OrthoDB" id="10262656at2759"/>
<accession>A0A6G1FZ22</accession>
<evidence type="ECO:0000256" key="5">
    <source>
        <dbReference type="ARBA" id="ARBA00023136"/>
    </source>
</evidence>
<comment type="subcellular location">
    <subcellularLocation>
        <location evidence="1">Membrane</location>
        <topology evidence="1">Multi-pass membrane protein</topology>
    </subcellularLocation>
</comment>
<dbReference type="Gene3D" id="1.20.1250.20">
    <property type="entry name" value="MFS general substrate transporter like domains"/>
    <property type="match status" value="1"/>
</dbReference>
<feature type="transmembrane region" description="Helical" evidence="7">
    <location>
        <begin position="371"/>
        <end position="391"/>
    </location>
</feature>
<evidence type="ECO:0000256" key="7">
    <source>
        <dbReference type="SAM" id="Phobius"/>
    </source>
</evidence>
<dbReference type="SUPFAM" id="SSF103473">
    <property type="entry name" value="MFS general substrate transporter"/>
    <property type="match status" value="1"/>
</dbReference>
<dbReference type="InterPro" id="IPR036259">
    <property type="entry name" value="MFS_trans_sf"/>
</dbReference>
<feature type="transmembrane region" description="Helical" evidence="7">
    <location>
        <begin position="403"/>
        <end position="424"/>
    </location>
</feature>
<dbReference type="GO" id="GO:0022857">
    <property type="term" value="F:transmembrane transporter activity"/>
    <property type="evidence" value="ECO:0007669"/>
    <property type="project" value="InterPro"/>
</dbReference>
<dbReference type="CDD" id="cd17330">
    <property type="entry name" value="MFS_SLC46_TetA_like"/>
    <property type="match status" value="1"/>
</dbReference>
<feature type="transmembrane region" description="Helical" evidence="7">
    <location>
        <begin position="287"/>
        <end position="303"/>
    </location>
</feature>
<protein>
    <submittedName>
        <fullName evidence="9 11">MFS general substrate transporter</fullName>
    </submittedName>
</protein>
<evidence type="ECO:0000313" key="10">
    <source>
        <dbReference type="Proteomes" id="UP000504638"/>
    </source>
</evidence>
<proteinExistence type="predicted"/>
<dbReference type="RefSeq" id="XP_033532440.1">
    <property type="nucleotide sequence ID" value="XM_033683278.1"/>
</dbReference>
<dbReference type="PRINTS" id="PR01035">
    <property type="entry name" value="TCRTETA"/>
</dbReference>
<feature type="compositionally biased region" description="Basic residues" evidence="6">
    <location>
        <begin position="600"/>
        <end position="609"/>
    </location>
</feature>
<feature type="transmembrane region" description="Helical" evidence="7">
    <location>
        <begin position="80"/>
        <end position="97"/>
    </location>
</feature>
<feature type="transmembrane region" description="Helical" evidence="7">
    <location>
        <begin position="184"/>
        <end position="204"/>
    </location>
</feature>
<feature type="transmembrane region" description="Helical" evidence="7">
    <location>
        <begin position="103"/>
        <end position="124"/>
    </location>
</feature>
<dbReference type="PANTHER" id="PTHR23504">
    <property type="entry name" value="MAJOR FACILITATOR SUPERFAMILY DOMAIN-CONTAINING PROTEIN 10"/>
    <property type="match status" value="1"/>
</dbReference>
<feature type="region of interest" description="Disordered" evidence="6">
    <location>
        <begin position="513"/>
        <end position="541"/>
    </location>
</feature>
<evidence type="ECO:0000259" key="8">
    <source>
        <dbReference type="PROSITE" id="PS50850"/>
    </source>
</evidence>
<dbReference type="Proteomes" id="UP000504638">
    <property type="component" value="Unplaced"/>
</dbReference>
<feature type="transmembrane region" description="Helical" evidence="7">
    <location>
        <begin position="144"/>
        <end position="164"/>
    </location>
</feature>
<evidence type="ECO:0000256" key="3">
    <source>
        <dbReference type="ARBA" id="ARBA00022692"/>
    </source>
</evidence>
<feature type="domain" description="Major facilitator superfamily (MFS) profile" evidence="8">
    <location>
        <begin position="10"/>
        <end position="495"/>
    </location>
</feature>
<dbReference type="AlphaFoldDB" id="A0A6G1FZ22"/>
<reference evidence="11" key="3">
    <citation type="submission" date="2025-04" db="UniProtKB">
        <authorList>
            <consortium name="RefSeq"/>
        </authorList>
    </citation>
    <scope>IDENTIFICATION</scope>
    <source>
        <strain evidence="11">CBS 781.70</strain>
    </source>
</reference>
<organism evidence="9">
    <name type="scientific">Eremomyces bilateralis CBS 781.70</name>
    <dbReference type="NCBI Taxonomy" id="1392243"/>
    <lineage>
        <taxon>Eukaryota</taxon>
        <taxon>Fungi</taxon>
        <taxon>Dikarya</taxon>
        <taxon>Ascomycota</taxon>
        <taxon>Pezizomycotina</taxon>
        <taxon>Dothideomycetes</taxon>
        <taxon>Dothideomycetes incertae sedis</taxon>
        <taxon>Eremomycetales</taxon>
        <taxon>Eremomycetaceae</taxon>
        <taxon>Eremomyces</taxon>
    </lineage>
</organism>
<feature type="compositionally biased region" description="Polar residues" evidence="6">
    <location>
        <begin position="622"/>
        <end position="632"/>
    </location>
</feature>
<dbReference type="InterPro" id="IPR020846">
    <property type="entry name" value="MFS_dom"/>
</dbReference>
<feature type="compositionally biased region" description="Low complexity" evidence="6">
    <location>
        <begin position="586"/>
        <end position="598"/>
    </location>
</feature>
<dbReference type="InterPro" id="IPR011701">
    <property type="entry name" value="MFS"/>
</dbReference>
<name>A0A6G1FZ22_9PEZI</name>
<dbReference type="GeneID" id="54423848"/>
<evidence type="ECO:0000256" key="4">
    <source>
        <dbReference type="ARBA" id="ARBA00022989"/>
    </source>
</evidence>
<dbReference type="Pfam" id="PF07690">
    <property type="entry name" value="MFS_1"/>
    <property type="match status" value="1"/>
</dbReference>
<feature type="transmembrane region" description="Helical" evidence="7">
    <location>
        <begin position="472"/>
        <end position="491"/>
    </location>
</feature>
<keyword evidence="4 7" id="KW-1133">Transmembrane helix</keyword>
<feature type="region of interest" description="Disordered" evidence="6">
    <location>
        <begin position="581"/>
        <end position="641"/>
    </location>
</feature>
<gene>
    <name evidence="9 11" type="ORF">P152DRAFT_83210</name>
</gene>
<evidence type="ECO:0000256" key="6">
    <source>
        <dbReference type="SAM" id="MobiDB-lite"/>
    </source>
</evidence>
<keyword evidence="10" id="KW-1185">Reference proteome</keyword>